<sequence length="103" mass="10835">MKLVTNVIARWDAMIPRYPGFVALVGGREVDSVNIKWLIGAVTLDPGGPRVARCACLSVSAAGLVSRVLAGWTNGAGGGRCRPSLGPRHSYCLFLYSSLSAVC</sequence>
<evidence type="ECO:0000313" key="1">
    <source>
        <dbReference type="EMBL" id="CAB1456260.1"/>
    </source>
</evidence>
<gene>
    <name evidence="1" type="ORF">PLEPLA_LOCUS44044</name>
</gene>
<accession>A0A9N7VV73</accession>
<evidence type="ECO:0000313" key="2">
    <source>
        <dbReference type="Proteomes" id="UP001153269"/>
    </source>
</evidence>
<comment type="caution">
    <text evidence="1">The sequence shown here is derived from an EMBL/GenBank/DDBJ whole genome shotgun (WGS) entry which is preliminary data.</text>
</comment>
<protein>
    <submittedName>
        <fullName evidence="1">Uncharacterized protein</fullName>
    </submittedName>
</protein>
<organism evidence="1 2">
    <name type="scientific">Pleuronectes platessa</name>
    <name type="common">European plaice</name>
    <dbReference type="NCBI Taxonomy" id="8262"/>
    <lineage>
        <taxon>Eukaryota</taxon>
        <taxon>Metazoa</taxon>
        <taxon>Chordata</taxon>
        <taxon>Craniata</taxon>
        <taxon>Vertebrata</taxon>
        <taxon>Euteleostomi</taxon>
        <taxon>Actinopterygii</taxon>
        <taxon>Neopterygii</taxon>
        <taxon>Teleostei</taxon>
        <taxon>Neoteleostei</taxon>
        <taxon>Acanthomorphata</taxon>
        <taxon>Carangaria</taxon>
        <taxon>Pleuronectiformes</taxon>
        <taxon>Pleuronectoidei</taxon>
        <taxon>Pleuronectidae</taxon>
        <taxon>Pleuronectes</taxon>
    </lineage>
</organism>
<proteinExistence type="predicted"/>
<keyword evidence="2" id="KW-1185">Reference proteome</keyword>
<dbReference type="AlphaFoldDB" id="A0A9N7VV73"/>
<dbReference type="Proteomes" id="UP001153269">
    <property type="component" value="Unassembled WGS sequence"/>
</dbReference>
<dbReference type="EMBL" id="CADEAL010004291">
    <property type="protein sequence ID" value="CAB1456260.1"/>
    <property type="molecule type" value="Genomic_DNA"/>
</dbReference>
<name>A0A9N7VV73_PLEPL</name>
<reference evidence="1" key="1">
    <citation type="submission" date="2020-03" db="EMBL/GenBank/DDBJ databases">
        <authorList>
            <person name="Weist P."/>
        </authorList>
    </citation>
    <scope>NUCLEOTIDE SEQUENCE</scope>
</reference>